<name>A0A1G1VFY8_9BACT</name>
<evidence type="ECO:0000256" key="9">
    <source>
        <dbReference type="SAM" id="MobiDB-lite"/>
    </source>
</evidence>
<evidence type="ECO:0000256" key="6">
    <source>
        <dbReference type="ARBA" id="ARBA00023163"/>
    </source>
</evidence>
<keyword evidence="4 7" id="KW-0694">RNA-binding</keyword>
<evidence type="ECO:0000313" key="11">
    <source>
        <dbReference type="EMBL" id="OGY14196.1"/>
    </source>
</evidence>
<evidence type="ECO:0000313" key="12">
    <source>
        <dbReference type="Proteomes" id="UP000178659"/>
    </source>
</evidence>
<organism evidence="11 12">
    <name type="scientific">Candidatus Blackburnbacteria bacterium RIFCSPLOWO2_01_FULL_40_20</name>
    <dbReference type="NCBI Taxonomy" id="1797519"/>
    <lineage>
        <taxon>Bacteria</taxon>
        <taxon>Candidatus Blackburniibacteriota</taxon>
    </lineage>
</organism>
<dbReference type="InterPro" id="IPR027417">
    <property type="entry name" value="P-loop_NTPase"/>
</dbReference>
<dbReference type="PANTHER" id="PTHR46425">
    <property type="entry name" value="TRANSCRIPTION TERMINATION FACTOR RHO"/>
    <property type="match status" value="1"/>
</dbReference>
<dbReference type="GO" id="GO:0003723">
    <property type="term" value="F:RNA binding"/>
    <property type="evidence" value="ECO:0007669"/>
    <property type="project" value="UniProtKB-UniRule"/>
</dbReference>
<dbReference type="EMBL" id="MHCC01000001">
    <property type="protein sequence ID" value="OGY14196.1"/>
    <property type="molecule type" value="Genomic_DNA"/>
</dbReference>
<dbReference type="HAMAP" id="MF_01884">
    <property type="entry name" value="Rho"/>
    <property type="match status" value="1"/>
</dbReference>
<keyword evidence="5 7" id="KW-0805">Transcription regulation</keyword>
<dbReference type="Pfam" id="PF07497">
    <property type="entry name" value="Rho_RNA_bind"/>
    <property type="match status" value="1"/>
</dbReference>
<comment type="function">
    <text evidence="7">Facilitates transcription termination by a mechanism that involves Rho binding to the nascent RNA, activation of Rho's RNA-dependent ATPase activity, and release of the mRNA from the DNA template.</text>
</comment>
<dbReference type="NCBIfam" id="NF006886">
    <property type="entry name" value="PRK09376.1"/>
    <property type="match status" value="1"/>
</dbReference>
<evidence type="ECO:0000256" key="5">
    <source>
        <dbReference type="ARBA" id="ARBA00023015"/>
    </source>
</evidence>
<feature type="region of interest" description="Disordered" evidence="9">
    <location>
        <begin position="1"/>
        <end position="54"/>
    </location>
</feature>
<dbReference type="SUPFAM" id="SSF50249">
    <property type="entry name" value="Nucleic acid-binding proteins"/>
    <property type="match status" value="1"/>
</dbReference>
<evidence type="ECO:0000256" key="3">
    <source>
        <dbReference type="ARBA" id="ARBA00022806"/>
    </source>
</evidence>
<keyword evidence="7" id="KW-0547">Nucleotide-binding</keyword>
<dbReference type="GO" id="GO:0016787">
    <property type="term" value="F:hydrolase activity"/>
    <property type="evidence" value="ECO:0007669"/>
    <property type="project" value="UniProtKB-KW"/>
</dbReference>
<feature type="binding site" evidence="7">
    <location>
        <begin position="186"/>
        <end position="191"/>
    </location>
    <ligand>
        <name>ATP</name>
        <dbReference type="ChEBI" id="CHEBI:30616"/>
    </ligand>
</feature>
<feature type="domain" description="Rho RNA-BD" evidence="10">
    <location>
        <begin position="58"/>
        <end position="131"/>
    </location>
</feature>
<feature type="compositionally biased region" description="Polar residues" evidence="9">
    <location>
        <begin position="17"/>
        <end position="39"/>
    </location>
</feature>
<evidence type="ECO:0000259" key="10">
    <source>
        <dbReference type="PROSITE" id="PS51856"/>
    </source>
</evidence>
<evidence type="ECO:0000256" key="4">
    <source>
        <dbReference type="ARBA" id="ARBA00022884"/>
    </source>
</evidence>
<dbReference type="GO" id="GO:0008186">
    <property type="term" value="F:ATP-dependent activity, acting on RNA"/>
    <property type="evidence" value="ECO:0007669"/>
    <property type="project" value="InterPro"/>
</dbReference>
<keyword evidence="1 7" id="KW-0806">Transcription termination</keyword>
<dbReference type="AlphaFoldDB" id="A0A1G1VFY8"/>
<dbReference type="Gene3D" id="3.40.50.300">
    <property type="entry name" value="P-loop containing nucleotide triphosphate hydrolases"/>
    <property type="match status" value="1"/>
</dbReference>
<evidence type="ECO:0000256" key="2">
    <source>
        <dbReference type="ARBA" id="ARBA00022801"/>
    </source>
</evidence>
<protein>
    <recommendedName>
        <fullName evidence="7">Transcription termination factor Rho</fullName>
        <ecNumber evidence="7">3.6.4.-</ecNumber>
    </recommendedName>
    <alternativeName>
        <fullName evidence="7">ATP-dependent helicase Rho</fullName>
    </alternativeName>
</protein>
<evidence type="ECO:0000256" key="8">
    <source>
        <dbReference type="PROSITE-ProRule" id="PRU01203"/>
    </source>
</evidence>
<proteinExistence type="inferred from homology"/>
<comment type="similarity">
    <text evidence="7 8">Belongs to the Rho family.</text>
</comment>
<keyword evidence="6 7" id="KW-0804">Transcription</keyword>
<dbReference type="InterPro" id="IPR000194">
    <property type="entry name" value="ATPase_F1/V1/A1_a/bsu_nucl-bd"/>
</dbReference>
<feature type="binding site" evidence="7">
    <location>
        <position position="222"/>
    </location>
    <ligand>
        <name>ATP</name>
        <dbReference type="ChEBI" id="CHEBI:30616"/>
    </ligand>
</feature>
<dbReference type="InterPro" id="IPR012340">
    <property type="entry name" value="NA-bd_OB-fold"/>
</dbReference>
<dbReference type="GO" id="GO:0005524">
    <property type="term" value="F:ATP binding"/>
    <property type="evidence" value="ECO:0007669"/>
    <property type="project" value="UniProtKB-UniRule"/>
</dbReference>
<gene>
    <name evidence="7" type="primary">rho</name>
    <name evidence="11" type="ORF">A3A77_01805</name>
</gene>
<evidence type="ECO:0000256" key="1">
    <source>
        <dbReference type="ARBA" id="ARBA00022472"/>
    </source>
</evidence>
<dbReference type="Gene3D" id="2.40.50.140">
    <property type="entry name" value="Nucleic acid-binding proteins"/>
    <property type="match status" value="1"/>
</dbReference>
<dbReference type="InterPro" id="IPR003593">
    <property type="entry name" value="AAA+_ATPase"/>
</dbReference>
<keyword evidence="3 7" id="KW-0347">Helicase</keyword>
<feature type="binding site" evidence="7">
    <location>
        <begin position="174"/>
        <end position="179"/>
    </location>
    <ligand>
        <name>ATP</name>
        <dbReference type="ChEBI" id="CHEBI:30616"/>
    </ligand>
</feature>
<evidence type="ECO:0000256" key="7">
    <source>
        <dbReference type="HAMAP-Rule" id="MF_01884"/>
    </source>
</evidence>
<dbReference type="SUPFAM" id="SSF52540">
    <property type="entry name" value="P-loop containing nucleoside triphosphate hydrolases"/>
    <property type="match status" value="1"/>
</dbReference>
<sequence>MDSQDNTKPVKDALAEGQNNSSQEDSFSEQGSGYDSSFQRRPYRQYDERSIPDAGLPTEYLEGVLDIAEEGSGLLRPFTSNLEARSVYISSSQIRRFNLRAGDLIGGQARSPKENERFWGLLKVEKVNGDPVDQQTDRPRFEDLKPIHPQEQIKLETDPEKLTTRVIDLVAPVGFGQRGLIVSPPKAGKTIMLKDIASGIALNYPEGEKGGVHLMAVLIGERPEEVTDIEMHIDEVTGGKGEVAASNFDEAPDDQTRVAELALERAKRLVERGMRVVVLLDSITRLARAYNLALPTSGRTLTGGFDPVALYPAKKFFGAARNFAPMNIGVPTVARAKGDIGPSLTIIGTALVDTGSRMDDLIYEEFKGTGNMELHLDRRLADRRVYPAIDVTRSGTRQEEILYGPEIMPLVVTLRRMFDLIPDGERTETFLERLRKTKSNKDFFQTLAKG</sequence>
<dbReference type="Proteomes" id="UP000178659">
    <property type="component" value="Unassembled WGS sequence"/>
</dbReference>
<dbReference type="GO" id="GO:0006353">
    <property type="term" value="P:DNA-templated transcription termination"/>
    <property type="evidence" value="ECO:0007669"/>
    <property type="project" value="UniProtKB-UniRule"/>
</dbReference>
<comment type="subunit">
    <text evidence="7">Homohexamer. The homohexamer assembles into an open ring structure.</text>
</comment>
<dbReference type="InterPro" id="IPR011113">
    <property type="entry name" value="Rho_RNA-bd"/>
</dbReference>
<dbReference type="EC" id="3.6.4.-" evidence="7"/>
<reference evidence="11 12" key="1">
    <citation type="journal article" date="2016" name="Nat. Commun.">
        <title>Thousands of microbial genomes shed light on interconnected biogeochemical processes in an aquifer system.</title>
        <authorList>
            <person name="Anantharaman K."/>
            <person name="Brown C.T."/>
            <person name="Hug L.A."/>
            <person name="Sharon I."/>
            <person name="Castelle C.J."/>
            <person name="Probst A.J."/>
            <person name="Thomas B.C."/>
            <person name="Singh A."/>
            <person name="Wilkins M.J."/>
            <person name="Karaoz U."/>
            <person name="Brodie E.L."/>
            <person name="Williams K.H."/>
            <person name="Hubbard S.S."/>
            <person name="Banfield J.F."/>
        </authorList>
    </citation>
    <scope>NUCLEOTIDE SEQUENCE [LARGE SCALE GENOMIC DNA]</scope>
</reference>
<keyword evidence="2 7" id="KW-0378">Hydrolase</keyword>
<accession>A0A1G1VFY8</accession>
<dbReference type="InterPro" id="IPR004665">
    <property type="entry name" value="Term_rho"/>
</dbReference>
<comment type="caution">
    <text evidence="7">Lacks conserved residue(s) required for the propagation of feature annotation.</text>
</comment>
<dbReference type="PROSITE" id="PS51856">
    <property type="entry name" value="RHO_RNA_BD"/>
    <property type="match status" value="1"/>
</dbReference>
<comment type="caution">
    <text evidence="11">The sequence shown here is derived from an EMBL/GenBank/DDBJ whole genome shotgun (WGS) entry which is preliminary data.</text>
</comment>
<dbReference type="PANTHER" id="PTHR46425:SF1">
    <property type="entry name" value="TRANSCRIPTION TERMINATION FACTOR RHO"/>
    <property type="match status" value="1"/>
</dbReference>
<dbReference type="SMART" id="SM00382">
    <property type="entry name" value="AAA"/>
    <property type="match status" value="1"/>
</dbReference>
<dbReference type="GO" id="GO:0004386">
    <property type="term" value="F:helicase activity"/>
    <property type="evidence" value="ECO:0007669"/>
    <property type="project" value="UniProtKB-UniRule"/>
</dbReference>
<dbReference type="Pfam" id="PF00006">
    <property type="entry name" value="ATP-synt_ab"/>
    <property type="match status" value="1"/>
</dbReference>
<keyword evidence="7" id="KW-0067">ATP-binding</keyword>